<feature type="compositionally biased region" description="Basic and acidic residues" evidence="1">
    <location>
        <begin position="168"/>
        <end position="177"/>
    </location>
</feature>
<dbReference type="PANTHER" id="PTHR47592">
    <property type="entry name" value="PBF68 PROTEIN"/>
    <property type="match status" value="1"/>
</dbReference>
<evidence type="ECO:0000259" key="3">
    <source>
        <dbReference type="Pfam" id="PF22936"/>
    </source>
</evidence>
<dbReference type="AlphaFoldDB" id="A0A9E7I328"/>
<dbReference type="Proteomes" id="UP001055439">
    <property type="component" value="Chromosome 9"/>
</dbReference>
<gene>
    <name evidence="4" type="ORF">MUK42_33099</name>
</gene>
<dbReference type="InterPro" id="IPR054722">
    <property type="entry name" value="PolX-like_BBD"/>
</dbReference>
<dbReference type="SUPFAM" id="SSF53098">
    <property type="entry name" value="Ribonuclease H-like"/>
    <property type="match status" value="1"/>
</dbReference>
<dbReference type="OrthoDB" id="1300022at2759"/>
<name>A0A9E7I328_9LILI</name>
<evidence type="ECO:0000256" key="1">
    <source>
        <dbReference type="SAM" id="MobiDB-lite"/>
    </source>
</evidence>
<dbReference type="InterPro" id="IPR025724">
    <property type="entry name" value="GAG-pre-integrase_dom"/>
</dbReference>
<reference evidence="4" key="1">
    <citation type="submission" date="2022-05" db="EMBL/GenBank/DDBJ databases">
        <title>The Musa troglodytarum L. genome provides insights into the mechanism of non-climacteric behaviour and enrichment of carotenoids.</title>
        <authorList>
            <person name="Wang J."/>
        </authorList>
    </citation>
    <scope>NUCLEOTIDE SEQUENCE</scope>
    <source>
        <tissue evidence="4">Leaf</tissue>
    </source>
</reference>
<feature type="domain" description="GAG-pre-integrase" evidence="2">
    <location>
        <begin position="392"/>
        <end position="446"/>
    </location>
</feature>
<evidence type="ECO:0000313" key="5">
    <source>
        <dbReference type="Proteomes" id="UP001055439"/>
    </source>
</evidence>
<dbReference type="Pfam" id="PF14223">
    <property type="entry name" value="Retrotran_gag_2"/>
    <property type="match status" value="1"/>
</dbReference>
<keyword evidence="5" id="KW-1185">Reference proteome</keyword>
<evidence type="ECO:0000313" key="4">
    <source>
        <dbReference type="EMBL" id="URE44790.1"/>
    </source>
</evidence>
<accession>A0A9E7I328</accession>
<feature type="region of interest" description="Disordered" evidence="1">
    <location>
        <begin position="168"/>
        <end position="217"/>
    </location>
</feature>
<proteinExistence type="predicted"/>
<dbReference type="InterPro" id="IPR012337">
    <property type="entry name" value="RNaseH-like_sf"/>
</dbReference>
<dbReference type="Pfam" id="PF13976">
    <property type="entry name" value="gag_pre-integrs"/>
    <property type="match status" value="1"/>
</dbReference>
<organism evidence="4 5">
    <name type="scientific">Musa troglodytarum</name>
    <name type="common">fe'i banana</name>
    <dbReference type="NCBI Taxonomy" id="320322"/>
    <lineage>
        <taxon>Eukaryota</taxon>
        <taxon>Viridiplantae</taxon>
        <taxon>Streptophyta</taxon>
        <taxon>Embryophyta</taxon>
        <taxon>Tracheophyta</taxon>
        <taxon>Spermatophyta</taxon>
        <taxon>Magnoliopsida</taxon>
        <taxon>Liliopsida</taxon>
        <taxon>Zingiberales</taxon>
        <taxon>Musaceae</taxon>
        <taxon>Musa</taxon>
    </lineage>
</organism>
<dbReference type="EMBL" id="CP097511">
    <property type="protein sequence ID" value="URE44790.1"/>
    <property type="molecule type" value="Genomic_DNA"/>
</dbReference>
<dbReference type="Pfam" id="PF22936">
    <property type="entry name" value="Pol_BBD"/>
    <property type="match status" value="1"/>
</dbReference>
<feature type="domain" description="Retrovirus-related Pol polyprotein from transposon TNT 1-94-like beta-barrel" evidence="3">
    <location>
        <begin position="271"/>
        <end position="347"/>
    </location>
</feature>
<dbReference type="PANTHER" id="PTHR47592:SF31">
    <property type="entry name" value="ZINC FINGER, CCHC-TYPE-RELATED"/>
    <property type="match status" value="1"/>
</dbReference>
<sequence length="521" mass="60489">MKFIFTALKIFYVLDPNLQPIPDLTDNDTDEVKAERKKRNEDEVMCRGHILNALLGRLYDLYNVEPSAKAIWNALEFKYQAEEKGTKKFLILKYFDYKFVDDKLAQVHELQVIVNQLKAEKIKLPEPFQVRAIIAKLPSSWKGYRKKILHDSKEITLEQIQKHLRIKEESRMRDKSENSFNNIKANVVKQPKNSNKGKQNKKNHLGPKRDQGKFKKPKSGGCFVCEKLDHFARDYRFKKGQKPEVNSVEGDDNIIATVSEVNVIFGKVFGWWYNTCAIVHVCYDKTLLKTYREVTNGQQIQMGNKVRSKIIGKGNVELTFTSGKKVTLTNVLHISYMSRNLMSENLLGKPGIKSVFESGKLILSHNETFVGKDYSTKGMVKLCIVDNDFEFNKDVAFVYIIDSCSLWHNRLAHIGTSTIKRMVKCDLINYHFNNFYKYKICVKSKMMKKSFKSIKRHTNLLDLIYSDICELNGMIIRGGNRYFITFINDMSRFTYVYLLKHKNDAFNAFKAYKAEVENQLG</sequence>
<protein>
    <submittedName>
        <fullName evidence="4">Retrotransposon protein</fullName>
    </submittedName>
</protein>
<evidence type="ECO:0000259" key="2">
    <source>
        <dbReference type="Pfam" id="PF13976"/>
    </source>
</evidence>